<name>A0A0D3IVD9_EMIH1</name>
<feature type="transmembrane region" description="Helical" evidence="2">
    <location>
        <begin position="111"/>
        <end position="134"/>
    </location>
</feature>
<dbReference type="PANTHER" id="PTHR31873">
    <property type="entry name" value="L-ASPARTATE DEHYDROGENASE-RELATED"/>
    <property type="match status" value="1"/>
</dbReference>
<evidence type="ECO:0000256" key="2">
    <source>
        <dbReference type="RuleBase" id="RU362041"/>
    </source>
</evidence>
<keyword evidence="2" id="KW-0472">Membrane</keyword>
<dbReference type="GeneID" id="17261373"/>
<dbReference type="HOGENOM" id="CLU_490429_0_0_1"/>
<dbReference type="GO" id="GO:0004252">
    <property type="term" value="F:serine-type endopeptidase activity"/>
    <property type="evidence" value="ECO:0007669"/>
    <property type="project" value="InterPro"/>
</dbReference>
<dbReference type="InterPro" id="IPR036286">
    <property type="entry name" value="LexA/Signal_pep-like_sf"/>
</dbReference>
<protein>
    <recommendedName>
        <fullName evidence="2">Mitochondrial inner membrane protease subunit</fullName>
        <ecNumber evidence="2">3.4.21.-</ecNumber>
    </recommendedName>
</protein>
<feature type="domain" description="Peptidase S26" evidence="4">
    <location>
        <begin position="116"/>
        <end position="291"/>
    </location>
</feature>
<dbReference type="Gene3D" id="3.40.50.720">
    <property type="entry name" value="NAD(P)-binding Rossmann-like Domain"/>
    <property type="match status" value="1"/>
</dbReference>
<dbReference type="GO" id="GO:0033735">
    <property type="term" value="F:aspartate dehydrogenase [NAD(P)+] activity"/>
    <property type="evidence" value="ECO:0007669"/>
    <property type="project" value="InterPro"/>
</dbReference>
<evidence type="ECO:0000313" key="5">
    <source>
        <dbReference type="EnsemblProtists" id="EOD15224"/>
    </source>
</evidence>
<evidence type="ECO:0000256" key="1">
    <source>
        <dbReference type="PIRSR" id="PIRSR600223-1"/>
    </source>
</evidence>
<dbReference type="NCBIfam" id="NF009825">
    <property type="entry name" value="PRK13302.1"/>
    <property type="match status" value="1"/>
</dbReference>
<accession>A0A0D3IVD9</accession>
<dbReference type="EnsemblProtists" id="EOD15224">
    <property type="protein sequence ID" value="EOD15224"/>
    <property type="gene ID" value="EMIHUDRAFT_119402"/>
</dbReference>
<dbReference type="STRING" id="2903.R1E2Q1"/>
<dbReference type="AlphaFoldDB" id="A0A0D3IVD9"/>
<dbReference type="Gene3D" id="3.30.360.10">
    <property type="entry name" value="Dihydrodipicolinate Reductase, domain 2"/>
    <property type="match status" value="1"/>
</dbReference>
<comment type="subcellular location">
    <subcellularLocation>
        <location evidence="2">Mitochondrion inner membrane</location>
    </subcellularLocation>
</comment>
<sequence length="556" mass="58343">MLILLTHMSVLPKPLPASGLTKGSTVIPTIARRDGGNVEQMLRKREEMLSAGLYPGVDYLIEDVSTQGGGVVVSVRPAYDLVKKLERSDWPVSVPFSLAPRWYTPRAYNTLVASFAALIAVGWLAVGALLASALTLSVVPSDSMLPAVQRRDVLLVDKVSPRLGWRPESGELVLFRPPDALREIVRRQSAAAGGGEGRGEALFLKRIAARGGDAASPPEVEVFPDGAATIDGRRIRSAVAADSPVARFVAPTRFSLADDAYVVLGDNEAVSVDSRCWGPLRQREVAGRPLLRVLPPGRFGVVKELFRGSIPGMSLAAVSASTEASARSKAALAGLTDVAVLTASELAAHADVVVEALPPSLFLDVAQPTLAAGKTLLVLSVTQLLLEYEVLQKLAASSGGRILVPSGALCGLDAVKAATEGGNVTSVVMQTRKPPASLANAPFVREQGLNLSELAEPQRLYAGSVSDAAQRFPANVNVAVALSLAGIGPDRTKYELWADPGVERNTHTFAVKSAESNFEVRIAGVPTESNPATGALTPLSAMATLRGLVSTVRVGT</sequence>
<keyword evidence="2" id="KW-0645">Protease</keyword>
<feature type="active site" evidence="1">
    <location>
        <position position="143"/>
    </location>
</feature>
<dbReference type="SUPFAM" id="SSF51735">
    <property type="entry name" value="NAD(P)-binding Rossmann-fold domains"/>
    <property type="match status" value="1"/>
</dbReference>
<dbReference type="GO" id="GO:0005743">
    <property type="term" value="C:mitochondrial inner membrane"/>
    <property type="evidence" value="ECO:0007669"/>
    <property type="project" value="UniProtKB-SubCell"/>
</dbReference>
<organism evidence="5 6">
    <name type="scientific">Emiliania huxleyi (strain CCMP1516)</name>
    <dbReference type="NCBI Taxonomy" id="280463"/>
    <lineage>
        <taxon>Eukaryota</taxon>
        <taxon>Haptista</taxon>
        <taxon>Haptophyta</taxon>
        <taxon>Prymnesiophyceae</taxon>
        <taxon>Isochrysidales</taxon>
        <taxon>Noelaerhabdaceae</taxon>
        <taxon>Emiliania</taxon>
    </lineage>
</organism>
<dbReference type="RefSeq" id="XP_005767653.1">
    <property type="nucleotide sequence ID" value="XM_005767596.1"/>
</dbReference>
<feature type="active site" evidence="1">
    <location>
        <position position="205"/>
    </location>
</feature>
<dbReference type="SUPFAM" id="SSF55347">
    <property type="entry name" value="Glyceraldehyde-3-phosphate dehydrogenase-like, C-terminal domain"/>
    <property type="match status" value="1"/>
</dbReference>
<dbReference type="KEGG" id="ehx:EMIHUDRAFT_119402"/>
<reference evidence="5" key="2">
    <citation type="submission" date="2024-10" db="UniProtKB">
        <authorList>
            <consortium name="EnsemblProtists"/>
        </authorList>
    </citation>
    <scope>IDENTIFICATION</scope>
</reference>
<dbReference type="InterPro" id="IPR036291">
    <property type="entry name" value="NAD(P)-bd_dom_sf"/>
</dbReference>
<dbReference type="InterPro" id="IPR000223">
    <property type="entry name" value="Pept_S26A_signal_pept_1"/>
</dbReference>
<dbReference type="GO" id="GO:0006465">
    <property type="term" value="P:signal peptide processing"/>
    <property type="evidence" value="ECO:0007669"/>
    <property type="project" value="InterPro"/>
</dbReference>
<dbReference type="CDD" id="cd06530">
    <property type="entry name" value="S26_SPase_I"/>
    <property type="match status" value="1"/>
</dbReference>
<keyword evidence="2" id="KW-0812">Transmembrane</keyword>
<keyword evidence="2" id="KW-0496">Mitochondrion</keyword>
<keyword evidence="2" id="KW-1133">Transmembrane helix</keyword>
<evidence type="ECO:0000313" key="6">
    <source>
        <dbReference type="Proteomes" id="UP000013827"/>
    </source>
</evidence>
<dbReference type="SUPFAM" id="SSF51306">
    <property type="entry name" value="LexA/Signal peptidase"/>
    <property type="match status" value="1"/>
</dbReference>
<dbReference type="Pfam" id="PF10502">
    <property type="entry name" value="Peptidase_S26"/>
    <property type="match status" value="1"/>
</dbReference>
<dbReference type="InterPro" id="IPR002811">
    <property type="entry name" value="Asp_DH"/>
</dbReference>
<evidence type="ECO:0000259" key="3">
    <source>
        <dbReference type="Pfam" id="PF01958"/>
    </source>
</evidence>
<dbReference type="InterPro" id="IPR019533">
    <property type="entry name" value="Peptidase_S26"/>
</dbReference>
<dbReference type="PRINTS" id="PR00727">
    <property type="entry name" value="LEADERPTASE"/>
</dbReference>
<keyword evidence="2" id="KW-0378">Hydrolase</keyword>
<dbReference type="eggNOG" id="KOG0171">
    <property type="taxonomic scope" value="Eukaryota"/>
</dbReference>
<proteinExistence type="inferred from homology"/>
<dbReference type="Proteomes" id="UP000013827">
    <property type="component" value="Unassembled WGS sequence"/>
</dbReference>
<feature type="domain" description="Aspartate dehydrogenase" evidence="3">
    <location>
        <begin position="455"/>
        <end position="541"/>
    </location>
</feature>
<dbReference type="Pfam" id="PF01958">
    <property type="entry name" value="Asp_DH_C"/>
    <property type="match status" value="1"/>
</dbReference>
<dbReference type="GO" id="GO:0009435">
    <property type="term" value="P:NAD+ biosynthetic process"/>
    <property type="evidence" value="ECO:0007669"/>
    <property type="project" value="InterPro"/>
</dbReference>
<reference evidence="6" key="1">
    <citation type="journal article" date="2013" name="Nature">
        <title>Pan genome of the phytoplankton Emiliania underpins its global distribution.</title>
        <authorList>
            <person name="Read B.A."/>
            <person name="Kegel J."/>
            <person name="Klute M.J."/>
            <person name="Kuo A."/>
            <person name="Lefebvre S.C."/>
            <person name="Maumus F."/>
            <person name="Mayer C."/>
            <person name="Miller J."/>
            <person name="Monier A."/>
            <person name="Salamov A."/>
            <person name="Young J."/>
            <person name="Aguilar M."/>
            <person name="Claverie J.M."/>
            <person name="Frickenhaus S."/>
            <person name="Gonzalez K."/>
            <person name="Herman E.K."/>
            <person name="Lin Y.C."/>
            <person name="Napier J."/>
            <person name="Ogata H."/>
            <person name="Sarno A.F."/>
            <person name="Shmutz J."/>
            <person name="Schroeder D."/>
            <person name="de Vargas C."/>
            <person name="Verret F."/>
            <person name="von Dassow P."/>
            <person name="Valentin K."/>
            <person name="Van de Peer Y."/>
            <person name="Wheeler G."/>
            <person name="Dacks J.B."/>
            <person name="Delwiche C.F."/>
            <person name="Dyhrman S.T."/>
            <person name="Glockner G."/>
            <person name="John U."/>
            <person name="Richards T."/>
            <person name="Worden A.Z."/>
            <person name="Zhang X."/>
            <person name="Grigoriev I.V."/>
            <person name="Allen A.E."/>
            <person name="Bidle K."/>
            <person name="Borodovsky M."/>
            <person name="Bowler C."/>
            <person name="Brownlee C."/>
            <person name="Cock J.M."/>
            <person name="Elias M."/>
            <person name="Gladyshev V.N."/>
            <person name="Groth M."/>
            <person name="Guda C."/>
            <person name="Hadaegh A."/>
            <person name="Iglesias-Rodriguez M.D."/>
            <person name="Jenkins J."/>
            <person name="Jones B.M."/>
            <person name="Lawson T."/>
            <person name="Leese F."/>
            <person name="Lindquist E."/>
            <person name="Lobanov A."/>
            <person name="Lomsadze A."/>
            <person name="Malik S.B."/>
            <person name="Marsh M.E."/>
            <person name="Mackinder L."/>
            <person name="Mock T."/>
            <person name="Mueller-Roeber B."/>
            <person name="Pagarete A."/>
            <person name="Parker M."/>
            <person name="Probert I."/>
            <person name="Quesneville H."/>
            <person name="Raines C."/>
            <person name="Rensing S.A."/>
            <person name="Riano-Pachon D.M."/>
            <person name="Richier S."/>
            <person name="Rokitta S."/>
            <person name="Shiraiwa Y."/>
            <person name="Soanes D.M."/>
            <person name="van der Giezen M."/>
            <person name="Wahlund T.M."/>
            <person name="Williams B."/>
            <person name="Wilson W."/>
            <person name="Wolfe G."/>
            <person name="Wurch L.L."/>
        </authorList>
    </citation>
    <scope>NUCLEOTIDE SEQUENCE</scope>
</reference>
<dbReference type="NCBIfam" id="TIGR02227">
    <property type="entry name" value="sigpep_I_bact"/>
    <property type="match status" value="1"/>
</dbReference>
<comment type="similarity">
    <text evidence="2">Belongs to the peptidase S26 family.</text>
</comment>
<keyword evidence="6" id="KW-1185">Reference proteome</keyword>
<dbReference type="PANTHER" id="PTHR31873:SF6">
    <property type="entry name" value="ASPARTATE DEHYDROGENASE DOMAIN-CONTAINING PROTEIN"/>
    <property type="match status" value="1"/>
</dbReference>
<evidence type="ECO:0000259" key="4">
    <source>
        <dbReference type="Pfam" id="PF10502"/>
    </source>
</evidence>
<dbReference type="EC" id="3.4.21.-" evidence="2"/>
<dbReference type="PaxDb" id="2903-EOD15224"/>
<keyword evidence="2" id="KW-0999">Mitochondrion inner membrane</keyword>
<dbReference type="Gene3D" id="2.10.109.10">
    <property type="entry name" value="Umud Fragment, subunit A"/>
    <property type="match status" value="1"/>
</dbReference>